<accession>A0A9Q1C0M1</accession>
<organism evidence="1 2">
    <name type="scientific">Holothuria leucospilota</name>
    <name type="common">Black long sea cucumber</name>
    <name type="synonym">Mertensiothuria leucospilota</name>
    <dbReference type="NCBI Taxonomy" id="206669"/>
    <lineage>
        <taxon>Eukaryota</taxon>
        <taxon>Metazoa</taxon>
        <taxon>Echinodermata</taxon>
        <taxon>Eleutherozoa</taxon>
        <taxon>Echinozoa</taxon>
        <taxon>Holothuroidea</taxon>
        <taxon>Aspidochirotacea</taxon>
        <taxon>Aspidochirotida</taxon>
        <taxon>Holothuriidae</taxon>
        <taxon>Holothuria</taxon>
    </lineage>
</organism>
<keyword evidence="2" id="KW-1185">Reference proteome</keyword>
<dbReference type="EMBL" id="JAIZAY010000008">
    <property type="protein sequence ID" value="KAJ8036933.1"/>
    <property type="molecule type" value="Genomic_DNA"/>
</dbReference>
<evidence type="ECO:0000313" key="1">
    <source>
        <dbReference type="EMBL" id="KAJ8036933.1"/>
    </source>
</evidence>
<gene>
    <name evidence="1" type="ORF">HOLleu_17599</name>
</gene>
<reference evidence="1" key="1">
    <citation type="submission" date="2021-10" db="EMBL/GenBank/DDBJ databases">
        <title>Tropical sea cucumber genome reveals ecological adaptation and Cuvierian tubules defense mechanism.</title>
        <authorList>
            <person name="Chen T."/>
        </authorList>
    </citation>
    <scope>NUCLEOTIDE SEQUENCE</scope>
    <source>
        <strain evidence="1">Nanhai2018</strain>
        <tissue evidence="1">Muscle</tissue>
    </source>
</reference>
<dbReference type="PANTHER" id="PTHR21521">
    <property type="entry name" value="AMUN, ISOFORM A"/>
    <property type="match status" value="1"/>
</dbReference>
<sequence>MAVSQVFFTSAKSAEWQQVFDLYEKALDLRASKISKPGGKKSLIELDKWYQEELPAAIGEREPKYLTKDELTKLMKWKLSRGKFRPRLTELVQTNDEKLVESASTKAFKCVSNNLKKAIKELCILKAVGPATASAILAAGAPEHAPFMADESMNSVPGIGPLKYTEGQYEDFSDEIRECVKRLQNEGLSDWTPHKVELTLWTHFIINQMKPDLLKGIKRSSTDSEDGNKKRLKKS</sequence>
<name>A0A9Q1C0M1_HOLLE</name>
<evidence type="ECO:0000313" key="2">
    <source>
        <dbReference type="Proteomes" id="UP001152320"/>
    </source>
</evidence>
<dbReference type="AlphaFoldDB" id="A0A9Q1C0M1"/>
<dbReference type="OrthoDB" id="8249012at2759"/>
<protein>
    <submittedName>
        <fullName evidence="1">Uncharacterized protein</fullName>
    </submittedName>
</protein>
<proteinExistence type="predicted"/>
<comment type="caution">
    <text evidence="1">The sequence shown here is derived from an EMBL/GenBank/DDBJ whole genome shotgun (WGS) entry which is preliminary data.</text>
</comment>
<dbReference type="Proteomes" id="UP001152320">
    <property type="component" value="Chromosome 8"/>
</dbReference>
<dbReference type="PANTHER" id="PTHR21521:SF0">
    <property type="entry name" value="AMUN, ISOFORM A"/>
    <property type="match status" value="1"/>
</dbReference>